<proteinExistence type="predicted"/>
<protein>
    <recommendedName>
        <fullName evidence="1">Dermonecrotic toxin N-terminal domain-containing protein</fullName>
    </recommendedName>
</protein>
<organism evidence="2 3">
    <name type="scientific">Luteibacter sahnii</name>
    <dbReference type="NCBI Taxonomy" id="3021977"/>
    <lineage>
        <taxon>Bacteria</taxon>
        <taxon>Pseudomonadati</taxon>
        <taxon>Pseudomonadota</taxon>
        <taxon>Gammaproteobacteria</taxon>
        <taxon>Lysobacterales</taxon>
        <taxon>Rhodanobacteraceae</taxon>
        <taxon>Luteibacter</taxon>
    </lineage>
</organism>
<gene>
    <name evidence="2" type="ORF">P3W24_16970</name>
</gene>
<name>A0ABT6BFP2_9GAMM</name>
<dbReference type="Pfam" id="PF20178">
    <property type="entry name" value="ToxA_N"/>
    <property type="match status" value="1"/>
</dbReference>
<evidence type="ECO:0000259" key="1">
    <source>
        <dbReference type="Pfam" id="PF20178"/>
    </source>
</evidence>
<keyword evidence="3" id="KW-1185">Reference proteome</keyword>
<dbReference type="InterPro" id="IPR046673">
    <property type="entry name" value="ToxA_N"/>
</dbReference>
<evidence type="ECO:0000313" key="3">
    <source>
        <dbReference type="Proteomes" id="UP001528850"/>
    </source>
</evidence>
<sequence>MLPPQAPPALVVSSQQDMLDTLQRLAGLQAWRGDIAQALPPLPDSPTAGERGDHLYRLAQFWHDPQAARTPALGAHLAAVMRDEALLRGFDGTLDERARDMAVAFARSTERSPPTPLQGHLLMVGGMPHAGSVVVTGAPDDPAIVFLPEVGWERFTDRQALLDAMEQRFRQAQNDGIEPPGVSLLGIDDAPSDRIVTLSALQGAPLFTLASVVIARQRERLDAAWSLLFDTTLSADERRLAIDAMRIAARLDMLPDVRRLISAHERRLLQKVTDERLAQAAPDVANDWRRSWKAYDDLQRVATNWTWVDLPNIETFAIQRLDDALRAIGATTPAGDVFVDIYSCGCQIPPTGRRRVYHFVKRVPLVELALENVPDWEVRQFAAVDRTGRSLERELTPDRVLTLIRDVDVAGHYARLIRTTFTGSIEADMRRALALGALTIRLRMDAEEARLSAHLSEDIPHLAGGPLHDAGYAWVDAMLDAPAARNRRKDGGHDIVAKQVTYKGVPVAGVFTLSSSSTYEKRIVAYTPGAPDGVVFREFTDRDALEREFLYALRFEDYLLERLPPRFATTAPNGVRRFDVSSATRLSRWVFGGMPAHNTTHTDEAFGERVVDGHLLEALYDAEVDLREAQVRLLARSSSEADADHFRLDPAAFARGFAHFIGRAPMAGWRFYDQVKQRDPAGAFVEFTAAYTALLDFGLLVALKPALAHSVIVRGAHRTLRLRLARVDLTTAADLFEARFAITCGKCARSIANAHGIHQVDGQNLIAHGGKMYAVQYDTVAQTWRLTRPDALDSHFTGPAVVHVGEGQWQYRTDLGLLGGSPPVGSTDALLRKHRHIEDLHGLNDAQIGRFARHLVAGKGSDAGAKKLAWRRIQRVPLTTVERQRWDAALAWSRSEAPASAVASPTPRPPVRVDALPAPAASGAGQGLTHEATPVTRALWPRYVWHYTDDAGFYAMRGEGFNWLTQSEAHRGFPSGAYVTTLDPARNDLDQVAAWLSGRNPWTRQANRPGMVQHWIKLDLEALPPGYELHRVSNVHESTYLIRPPRLTGGGHAGDVPGALPAVPLRGIIQGVGHRPKS</sequence>
<feature type="domain" description="Dermonecrotic toxin N-terminal" evidence="1">
    <location>
        <begin position="309"/>
        <end position="558"/>
    </location>
</feature>
<dbReference type="Proteomes" id="UP001528850">
    <property type="component" value="Unassembled WGS sequence"/>
</dbReference>
<accession>A0ABT6BFP2</accession>
<evidence type="ECO:0000313" key="2">
    <source>
        <dbReference type="EMBL" id="MDF4026668.1"/>
    </source>
</evidence>
<dbReference type="EMBL" id="JARJJS010000006">
    <property type="protein sequence ID" value="MDF4026668.1"/>
    <property type="molecule type" value="Genomic_DNA"/>
</dbReference>
<reference evidence="2 3" key="1">
    <citation type="journal article" date="2024" name="Curr. Microbiol.">
        <title>Luteibacter sahnii sp. nov., A Novel Yellow-Colored Xanthomonadin Pigment Producing Probiotic Bacterium from Healthy Rice Seed Microbiome.</title>
        <authorList>
            <person name="Jaiswal G."/>
            <person name="Rana R."/>
            <person name="Nayak P.K."/>
            <person name="Chouhan R."/>
            <person name="Gandhi S.G."/>
            <person name="Patel H.K."/>
            <person name="Patil P.B."/>
        </authorList>
    </citation>
    <scope>NUCLEOTIDE SEQUENCE [LARGE SCALE GENOMIC DNA]</scope>
    <source>
        <strain evidence="2 3">PPL201</strain>
    </source>
</reference>
<comment type="caution">
    <text evidence="2">The sequence shown here is derived from an EMBL/GenBank/DDBJ whole genome shotgun (WGS) entry which is preliminary data.</text>
</comment>